<sequence length="197" mass="22468">MERYQSVTLSGDIMKVNKIPFMVTINTAIKFGTTEVIKNQKATTIMTAITHVYNVYRGRGFNVKDMGMDGEFEPLRGNLASIGITLNTASRDEHVPDIERRIRTIKERARSTYNTLPFNKLPAQMTVQMVYHSNFWLNVFTPSPGVSGLISPRELMTGQRIDYNKHCKLEYGAYAQVHEQHDNSITFRSESSGSRQR</sequence>
<dbReference type="EMBL" id="CAICTM010003037">
    <property type="protein sequence ID" value="CAB9530779.1"/>
    <property type="molecule type" value="Genomic_DNA"/>
</dbReference>
<comment type="caution">
    <text evidence="1">The sequence shown here is derived from an EMBL/GenBank/DDBJ whole genome shotgun (WGS) entry which is preliminary data.</text>
</comment>
<accession>A0A9N8F3A5</accession>
<proteinExistence type="predicted"/>
<reference evidence="1" key="1">
    <citation type="submission" date="2020-06" db="EMBL/GenBank/DDBJ databases">
        <authorList>
            <consortium name="Plant Systems Biology data submission"/>
        </authorList>
    </citation>
    <scope>NUCLEOTIDE SEQUENCE</scope>
    <source>
        <strain evidence="1">D6</strain>
    </source>
</reference>
<dbReference type="Proteomes" id="UP001153069">
    <property type="component" value="Unassembled WGS sequence"/>
</dbReference>
<evidence type="ECO:0000313" key="2">
    <source>
        <dbReference type="Proteomes" id="UP001153069"/>
    </source>
</evidence>
<evidence type="ECO:0000313" key="1">
    <source>
        <dbReference type="EMBL" id="CAB9530779.1"/>
    </source>
</evidence>
<gene>
    <name evidence="1" type="ORF">SEMRO_3039_G342611.1</name>
</gene>
<protein>
    <submittedName>
        <fullName evidence="1">Uncharacterized protein</fullName>
    </submittedName>
</protein>
<dbReference type="AlphaFoldDB" id="A0A9N8F3A5"/>
<name>A0A9N8F3A5_9STRA</name>
<dbReference type="OrthoDB" id="42030at2759"/>
<organism evidence="1 2">
    <name type="scientific">Seminavis robusta</name>
    <dbReference type="NCBI Taxonomy" id="568900"/>
    <lineage>
        <taxon>Eukaryota</taxon>
        <taxon>Sar</taxon>
        <taxon>Stramenopiles</taxon>
        <taxon>Ochrophyta</taxon>
        <taxon>Bacillariophyta</taxon>
        <taxon>Bacillariophyceae</taxon>
        <taxon>Bacillariophycidae</taxon>
        <taxon>Naviculales</taxon>
        <taxon>Naviculaceae</taxon>
        <taxon>Seminavis</taxon>
    </lineage>
</organism>
<keyword evidence="2" id="KW-1185">Reference proteome</keyword>